<dbReference type="Proteomes" id="UP001607303">
    <property type="component" value="Unassembled WGS sequence"/>
</dbReference>
<evidence type="ECO:0000256" key="1">
    <source>
        <dbReference type="SAM" id="MobiDB-lite"/>
    </source>
</evidence>
<evidence type="ECO:0000313" key="2">
    <source>
        <dbReference type="EMBL" id="KAL2751325.1"/>
    </source>
</evidence>
<evidence type="ECO:0000313" key="3">
    <source>
        <dbReference type="Proteomes" id="UP001607303"/>
    </source>
</evidence>
<proteinExistence type="predicted"/>
<comment type="caution">
    <text evidence="2">The sequence shown here is derived from an EMBL/GenBank/DDBJ whole genome shotgun (WGS) entry which is preliminary data.</text>
</comment>
<sequence length="75" mass="9198">MISLSLQEKSENRRSLQCVKQMDWENEEKKEEEEDTDKEEEEEEEEEEKSNRSFDRYPSISCYSVARIYTMIHRE</sequence>
<reference evidence="2 3" key="1">
    <citation type="journal article" date="2024" name="Ann. Entomol. Soc. Am.">
        <title>Genomic analyses of the southern and eastern yellowjacket wasps (Hymenoptera: Vespidae) reveal evolutionary signatures of social life.</title>
        <authorList>
            <person name="Catto M.A."/>
            <person name="Caine P.B."/>
            <person name="Orr S.E."/>
            <person name="Hunt B.G."/>
            <person name="Goodisman M.A.D."/>
        </authorList>
    </citation>
    <scope>NUCLEOTIDE SEQUENCE [LARGE SCALE GENOMIC DNA]</scope>
    <source>
        <strain evidence="2">232</strain>
        <tissue evidence="2">Head and thorax</tissue>
    </source>
</reference>
<dbReference type="AlphaFoldDB" id="A0ABD2D1Q4"/>
<name>A0ABD2D1Q4_VESMC</name>
<protein>
    <submittedName>
        <fullName evidence="2">Uncharacterized protein</fullName>
    </submittedName>
</protein>
<gene>
    <name evidence="2" type="ORF">V1477_000483</name>
</gene>
<feature type="compositionally biased region" description="Acidic residues" evidence="1">
    <location>
        <begin position="24"/>
        <end position="48"/>
    </location>
</feature>
<dbReference type="EMBL" id="JAYRBN010000007">
    <property type="protein sequence ID" value="KAL2751325.1"/>
    <property type="molecule type" value="Genomic_DNA"/>
</dbReference>
<keyword evidence="3" id="KW-1185">Reference proteome</keyword>
<organism evidence="2 3">
    <name type="scientific">Vespula maculifrons</name>
    <name type="common">Eastern yellow jacket</name>
    <name type="synonym">Wasp</name>
    <dbReference type="NCBI Taxonomy" id="7453"/>
    <lineage>
        <taxon>Eukaryota</taxon>
        <taxon>Metazoa</taxon>
        <taxon>Ecdysozoa</taxon>
        <taxon>Arthropoda</taxon>
        <taxon>Hexapoda</taxon>
        <taxon>Insecta</taxon>
        <taxon>Pterygota</taxon>
        <taxon>Neoptera</taxon>
        <taxon>Endopterygota</taxon>
        <taxon>Hymenoptera</taxon>
        <taxon>Apocrita</taxon>
        <taxon>Aculeata</taxon>
        <taxon>Vespoidea</taxon>
        <taxon>Vespidae</taxon>
        <taxon>Vespinae</taxon>
        <taxon>Vespula</taxon>
    </lineage>
</organism>
<accession>A0ABD2D1Q4</accession>
<feature type="region of interest" description="Disordered" evidence="1">
    <location>
        <begin position="1"/>
        <end position="55"/>
    </location>
</feature>